<dbReference type="STRING" id="906968.Trebr_1413"/>
<evidence type="ECO:0000256" key="2">
    <source>
        <dbReference type="ARBA" id="ARBA00004496"/>
    </source>
</evidence>
<dbReference type="SMART" id="SM00535">
    <property type="entry name" value="RIBOc"/>
    <property type="match status" value="1"/>
</dbReference>
<keyword evidence="11 15" id="KW-0255">Endonuclease</keyword>
<evidence type="ECO:0000256" key="6">
    <source>
        <dbReference type="ARBA" id="ARBA00022552"/>
    </source>
</evidence>
<dbReference type="PANTHER" id="PTHR11207:SF0">
    <property type="entry name" value="RIBONUCLEASE 3"/>
    <property type="match status" value="1"/>
</dbReference>
<dbReference type="GO" id="GO:0046872">
    <property type="term" value="F:metal ion binding"/>
    <property type="evidence" value="ECO:0007669"/>
    <property type="project" value="UniProtKB-KW"/>
</dbReference>
<comment type="subunit">
    <text evidence="4 15">Homodimer.</text>
</comment>
<dbReference type="FunFam" id="1.10.1520.10:FF:000001">
    <property type="entry name" value="Ribonuclease 3"/>
    <property type="match status" value="1"/>
</dbReference>
<comment type="function">
    <text evidence="15">Digests double-stranded RNA. Involved in the processing of primary rRNA transcript to yield the immediate precursors to the large and small rRNAs (23S and 16S). Processes some mRNAs, and tRNAs when they are encoded in the rRNA operon. Processes pre-crRNA and tracrRNA of type II CRISPR loci if present in the organism.</text>
</comment>
<name>F4LN72_TREBD</name>
<dbReference type="SMART" id="SM00358">
    <property type="entry name" value="DSRM"/>
    <property type="match status" value="1"/>
</dbReference>
<evidence type="ECO:0000256" key="3">
    <source>
        <dbReference type="ARBA" id="ARBA00010183"/>
    </source>
</evidence>
<dbReference type="GO" id="GO:0008033">
    <property type="term" value="P:tRNA processing"/>
    <property type="evidence" value="ECO:0007669"/>
    <property type="project" value="UniProtKB-KW"/>
</dbReference>
<keyword evidence="15" id="KW-0699">rRNA-binding</keyword>
<dbReference type="HAMAP" id="MF_00104">
    <property type="entry name" value="RNase_III"/>
    <property type="match status" value="1"/>
</dbReference>
<dbReference type="PANTHER" id="PTHR11207">
    <property type="entry name" value="RIBONUCLEASE III"/>
    <property type="match status" value="1"/>
</dbReference>
<evidence type="ECO:0000256" key="10">
    <source>
        <dbReference type="ARBA" id="ARBA00022723"/>
    </source>
</evidence>
<evidence type="ECO:0000256" key="12">
    <source>
        <dbReference type="ARBA" id="ARBA00022801"/>
    </source>
</evidence>
<dbReference type="PROSITE" id="PS50137">
    <property type="entry name" value="DS_RBD"/>
    <property type="match status" value="1"/>
</dbReference>
<evidence type="ECO:0000256" key="14">
    <source>
        <dbReference type="ARBA" id="ARBA00022884"/>
    </source>
</evidence>
<dbReference type="eggNOG" id="COG0571">
    <property type="taxonomic scope" value="Bacteria"/>
</dbReference>
<feature type="binding site" evidence="15">
    <location>
        <position position="70"/>
    </location>
    <ligand>
        <name>Mg(2+)</name>
        <dbReference type="ChEBI" id="CHEBI:18420"/>
    </ligand>
</feature>
<dbReference type="GO" id="GO:0006397">
    <property type="term" value="P:mRNA processing"/>
    <property type="evidence" value="ECO:0007669"/>
    <property type="project" value="UniProtKB-UniRule"/>
</dbReference>
<feature type="domain" description="DRBM" evidence="16">
    <location>
        <begin position="184"/>
        <end position="253"/>
    </location>
</feature>
<keyword evidence="6 15" id="KW-0698">rRNA processing</keyword>
<feature type="active site" evidence="15">
    <location>
        <position position="74"/>
    </location>
</feature>
<evidence type="ECO:0000256" key="7">
    <source>
        <dbReference type="ARBA" id="ARBA00022664"/>
    </source>
</evidence>
<dbReference type="PROSITE" id="PS50142">
    <property type="entry name" value="RNASE_3_2"/>
    <property type="match status" value="1"/>
</dbReference>
<dbReference type="PROSITE" id="PS00517">
    <property type="entry name" value="RNASE_3_1"/>
    <property type="match status" value="1"/>
</dbReference>
<dbReference type="KEGG" id="tbe:Trebr_1413"/>
<dbReference type="HOGENOM" id="CLU_000907_1_3_12"/>
<evidence type="ECO:0000256" key="5">
    <source>
        <dbReference type="ARBA" id="ARBA00022490"/>
    </source>
</evidence>
<dbReference type="GO" id="GO:0042802">
    <property type="term" value="F:identical protein binding"/>
    <property type="evidence" value="ECO:0007669"/>
    <property type="project" value="UniProtKB-ARBA"/>
</dbReference>
<feature type="binding site" evidence="15">
    <location>
        <position position="146"/>
    </location>
    <ligand>
        <name>Mg(2+)</name>
        <dbReference type="ChEBI" id="CHEBI:18420"/>
    </ligand>
</feature>
<dbReference type="InterPro" id="IPR000999">
    <property type="entry name" value="RNase_III_dom"/>
</dbReference>
<evidence type="ECO:0000256" key="13">
    <source>
        <dbReference type="ARBA" id="ARBA00022842"/>
    </source>
</evidence>
<evidence type="ECO:0000259" key="17">
    <source>
        <dbReference type="PROSITE" id="PS50142"/>
    </source>
</evidence>
<comment type="similarity">
    <text evidence="3">Belongs to the ribonuclease III family.</text>
</comment>
<keyword evidence="10 15" id="KW-0479">Metal-binding</keyword>
<dbReference type="InterPro" id="IPR014720">
    <property type="entry name" value="dsRBD_dom"/>
</dbReference>
<dbReference type="Proteomes" id="UP000006546">
    <property type="component" value="Chromosome"/>
</dbReference>
<dbReference type="GO" id="GO:0004525">
    <property type="term" value="F:ribonuclease III activity"/>
    <property type="evidence" value="ECO:0007669"/>
    <property type="project" value="UniProtKB-UniRule"/>
</dbReference>
<comment type="catalytic activity">
    <reaction evidence="1 15">
        <text>Endonucleolytic cleavage to 5'-phosphomonoester.</text>
        <dbReference type="EC" id="3.1.26.3"/>
    </reaction>
</comment>
<dbReference type="Gene3D" id="1.10.1520.10">
    <property type="entry name" value="Ribonuclease III domain"/>
    <property type="match status" value="1"/>
</dbReference>
<gene>
    <name evidence="15" type="primary">rnc</name>
    <name evidence="18" type="ordered locus">Trebr_1413</name>
</gene>
<dbReference type="AlphaFoldDB" id="F4LN72"/>
<protein>
    <recommendedName>
        <fullName evidence="15">Ribonuclease 3</fullName>
        <ecNumber evidence="15">3.1.26.3</ecNumber>
    </recommendedName>
    <alternativeName>
        <fullName evidence="15">Ribonuclease III</fullName>
        <shortName evidence="15">RNase III</shortName>
    </alternativeName>
</protein>
<comment type="subcellular location">
    <subcellularLocation>
        <location evidence="2 15">Cytoplasm</location>
    </subcellularLocation>
</comment>
<dbReference type="Pfam" id="PF14622">
    <property type="entry name" value="Ribonucleas_3_3"/>
    <property type="match status" value="1"/>
</dbReference>
<keyword evidence="8 15" id="KW-0819">tRNA processing</keyword>
<dbReference type="GO" id="GO:0003725">
    <property type="term" value="F:double-stranded RNA binding"/>
    <property type="evidence" value="ECO:0007669"/>
    <property type="project" value="TreeGrafter"/>
</dbReference>
<dbReference type="SUPFAM" id="SSF54768">
    <property type="entry name" value="dsRNA-binding domain-like"/>
    <property type="match status" value="1"/>
</dbReference>
<accession>F4LN72</accession>
<reference evidence="19" key="1">
    <citation type="submission" date="2011-04" db="EMBL/GenBank/DDBJ databases">
        <title>The complete genome of Treponema brennaborense DSM 12168.</title>
        <authorList>
            <person name="Lucas S."/>
            <person name="Han J."/>
            <person name="Lapidus A."/>
            <person name="Bruce D."/>
            <person name="Goodwin L."/>
            <person name="Pitluck S."/>
            <person name="Peters L."/>
            <person name="Kyrpides N."/>
            <person name="Mavromatis K."/>
            <person name="Ivanova N."/>
            <person name="Mikhailova N."/>
            <person name="Pagani I."/>
            <person name="Teshima H."/>
            <person name="Detter J.C."/>
            <person name="Tapia R."/>
            <person name="Han C."/>
            <person name="Land M."/>
            <person name="Hauser L."/>
            <person name="Markowitz V."/>
            <person name="Cheng J.-F."/>
            <person name="Hugenholtz P."/>
            <person name="Woyke T."/>
            <person name="Wu D."/>
            <person name="Gronow S."/>
            <person name="Wellnitz S."/>
            <person name="Brambilla E."/>
            <person name="Klenk H.-P."/>
            <person name="Eisen J.A."/>
        </authorList>
    </citation>
    <scope>NUCLEOTIDE SEQUENCE [LARGE SCALE GENOMIC DNA]</scope>
    <source>
        <strain evidence="19">DSM 12168 / CIP 105900 / DD5/3</strain>
    </source>
</reference>
<keyword evidence="5 15" id="KW-0963">Cytoplasm</keyword>
<evidence type="ECO:0000256" key="8">
    <source>
        <dbReference type="ARBA" id="ARBA00022694"/>
    </source>
</evidence>
<dbReference type="SUPFAM" id="SSF69065">
    <property type="entry name" value="RNase III domain-like"/>
    <property type="match status" value="1"/>
</dbReference>
<sequence>MFRFKAMFKNVKDIFFKDSTLSAARRNQLLDFERAISVHFNDLQLLDLAFHHRSYSNEGANTRYNNERLEFLGDAVLGMATATYLYESMLERPEGDLARIKSVVVSEMTLAPIALEIGVDSCLVLGKGEELSGGRTKKAILADAVEAVIGAYYLDSGYSAAEKLVLELIVPEIQKVLQNKHHRDYKTLLQEFYQKKYKECPVYELVKRTGPDHDRTFWVSVHLHSVTYGPASGKNKKEAEQSAARLAWEAVEGGDC</sequence>
<dbReference type="EMBL" id="CP002696">
    <property type="protein sequence ID" value="AEE16837.1"/>
    <property type="molecule type" value="Genomic_DNA"/>
</dbReference>
<dbReference type="GO" id="GO:0019843">
    <property type="term" value="F:rRNA binding"/>
    <property type="evidence" value="ECO:0007669"/>
    <property type="project" value="UniProtKB-KW"/>
</dbReference>
<dbReference type="GO" id="GO:0005737">
    <property type="term" value="C:cytoplasm"/>
    <property type="evidence" value="ECO:0007669"/>
    <property type="project" value="UniProtKB-SubCell"/>
</dbReference>
<dbReference type="FunFam" id="3.30.160.20:FF:000003">
    <property type="entry name" value="Ribonuclease 3"/>
    <property type="match status" value="1"/>
</dbReference>
<dbReference type="Pfam" id="PF00035">
    <property type="entry name" value="dsrm"/>
    <property type="match status" value="1"/>
</dbReference>
<organism evidence="18 19">
    <name type="scientific">Treponema brennaborense (strain DSM 12168 / CIP 105900 / DD5/3)</name>
    <dbReference type="NCBI Taxonomy" id="906968"/>
    <lineage>
        <taxon>Bacteria</taxon>
        <taxon>Pseudomonadati</taxon>
        <taxon>Spirochaetota</taxon>
        <taxon>Spirochaetia</taxon>
        <taxon>Spirochaetales</taxon>
        <taxon>Treponemataceae</taxon>
        <taxon>Treponema</taxon>
    </lineage>
</organism>
<evidence type="ECO:0000256" key="15">
    <source>
        <dbReference type="HAMAP-Rule" id="MF_00104"/>
    </source>
</evidence>
<dbReference type="CDD" id="cd10845">
    <property type="entry name" value="DSRM_RNAse_III_family"/>
    <property type="match status" value="1"/>
</dbReference>
<dbReference type="CDD" id="cd00593">
    <property type="entry name" value="RIBOc"/>
    <property type="match status" value="1"/>
</dbReference>
<dbReference type="GO" id="GO:0006364">
    <property type="term" value="P:rRNA processing"/>
    <property type="evidence" value="ECO:0007669"/>
    <property type="project" value="UniProtKB-UniRule"/>
</dbReference>
<comment type="cofactor">
    <cofactor evidence="15">
        <name>Mg(2+)</name>
        <dbReference type="ChEBI" id="CHEBI:18420"/>
    </cofactor>
</comment>
<feature type="active site" evidence="15">
    <location>
        <position position="146"/>
    </location>
</feature>
<evidence type="ECO:0000256" key="4">
    <source>
        <dbReference type="ARBA" id="ARBA00011738"/>
    </source>
</evidence>
<keyword evidence="13 15" id="KW-0460">Magnesium</keyword>
<feature type="domain" description="RNase III" evidence="17">
    <location>
        <begin position="29"/>
        <end position="157"/>
    </location>
</feature>
<keyword evidence="12 15" id="KW-0378">Hydrolase</keyword>
<dbReference type="InterPro" id="IPR011907">
    <property type="entry name" value="RNase_III"/>
</dbReference>
<dbReference type="GO" id="GO:0010468">
    <property type="term" value="P:regulation of gene expression"/>
    <property type="evidence" value="ECO:0007669"/>
    <property type="project" value="TreeGrafter"/>
</dbReference>
<evidence type="ECO:0000313" key="18">
    <source>
        <dbReference type="EMBL" id="AEE16837.1"/>
    </source>
</evidence>
<dbReference type="NCBIfam" id="TIGR02191">
    <property type="entry name" value="RNaseIII"/>
    <property type="match status" value="1"/>
</dbReference>
<evidence type="ECO:0000256" key="11">
    <source>
        <dbReference type="ARBA" id="ARBA00022759"/>
    </source>
</evidence>
<evidence type="ECO:0000256" key="1">
    <source>
        <dbReference type="ARBA" id="ARBA00000109"/>
    </source>
</evidence>
<dbReference type="Gene3D" id="3.30.160.20">
    <property type="match status" value="1"/>
</dbReference>
<dbReference type="InterPro" id="IPR036389">
    <property type="entry name" value="RNase_III_sf"/>
</dbReference>
<keyword evidence="7 15" id="KW-0507">mRNA processing</keyword>
<dbReference type="EC" id="3.1.26.3" evidence="15"/>
<proteinExistence type="inferred from homology"/>
<evidence type="ECO:0000256" key="9">
    <source>
        <dbReference type="ARBA" id="ARBA00022722"/>
    </source>
</evidence>
<keyword evidence="9 15" id="KW-0540">Nuclease</keyword>
<keyword evidence="19" id="KW-1185">Reference proteome</keyword>
<evidence type="ECO:0000313" key="19">
    <source>
        <dbReference type="Proteomes" id="UP000006546"/>
    </source>
</evidence>
<evidence type="ECO:0000259" key="16">
    <source>
        <dbReference type="PROSITE" id="PS50137"/>
    </source>
</evidence>
<keyword evidence="14 15" id="KW-0694">RNA-binding</keyword>
<feature type="binding site" evidence="15">
    <location>
        <position position="143"/>
    </location>
    <ligand>
        <name>Mg(2+)</name>
        <dbReference type="ChEBI" id="CHEBI:18420"/>
    </ligand>
</feature>